<dbReference type="InterPro" id="IPR017871">
    <property type="entry name" value="ABC_transporter-like_CS"/>
</dbReference>
<evidence type="ECO:0000256" key="14">
    <source>
        <dbReference type="SAM" id="Phobius"/>
    </source>
</evidence>
<accession>D6WG66</accession>
<evidence type="ECO:0000256" key="12">
    <source>
        <dbReference type="ARBA" id="ARBA00023180"/>
    </source>
</evidence>
<dbReference type="GO" id="GO:0042626">
    <property type="term" value="F:ATPase-coupled transmembrane transporter activity"/>
    <property type="evidence" value="ECO:0000318"/>
    <property type="project" value="GO_Central"/>
</dbReference>
<feature type="domain" description="ABC transmembrane type-1" evidence="16">
    <location>
        <begin position="708"/>
        <end position="995"/>
    </location>
</feature>
<dbReference type="Pfam" id="PF00664">
    <property type="entry name" value="ABC_membrane"/>
    <property type="match status" value="2"/>
</dbReference>
<feature type="transmembrane region" description="Helical" evidence="14">
    <location>
        <begin position="852"/>
        <end position="869"/>
    </location>
</feature>
<dbReference type="GO" id="GO:0008559">
    <property type="term" value="F:ABC-type xenobiotic transporter activity"/>
    <property type="evidence" value="ECO:0007669"/>
    <property type="project" value="UniProtKB-EC"/>
</dbReference>
<dbReference type="KEGG" id="tca:655590"/>
<keyword evidence="18" id="KW-1185">Reference proteome</keyword>
<dbReference type="PROSITE" id="PS00211">
    <property type="entry name" value="ABC_TRANSPORTER_1"/>
    <property type="match status" value="2"/>
</dbReference>
<comment type="similarity">
    <text evidence="2">Belongs to the ABC transporter superfamily. ABCB family. Multidrug resistance exporter (TC 3.A.1.201) subfamily.</text>
</comment>
<sequence length="1272" mass="140118">MAKDDFQENGLEETVPLNTEYVKNKLKIKKTKDGKKEDKKEEKKISYFQLFRYTTLQDKLCIALGTLCAVICGCIQPYVMILFGDVTEVIIQFAETLKSNNSEINRTQAVDDLFRGVTDFAIYSSSSGIVMIITTYLAGILFSSSALRQIFHIRKLILQKTLNMDISWYDLNKTGDFATTFTENLSKLEEGIGEKVGIFLYFETIFVTGIVMGLVLGWELALICLISLPVSFAVAFLISWLSTKFSKQELEAYANAGAIAEEVLSSVRTVVAFDGQGKEFERYEKHLQAAKKNNIRKNLFTGVSNAVMWFFVFASYALSFWYGVGLILKEKELPYEERVYTPGNMVSVFFCTLMASWNFGTGAPYFEIFGTACGAAAKVFEILDTKPDINLSKTKGLKPKNLKGDIVFKDVSFHYPSRPDVKILQNFSIEIKAGQTVALVGSSGCGKSTCIQLIQRFYDAVTGTVKIDDNNIKDLNLTWLRSKIGVVGQEPALFGATIAENIKFGNVTATQSDVERAAKKANAHNFIQKLPRGYNTVVGERGAQLSGGQKQRIAIARALIREPKILLLDEATSALDTTSEAEVQAALDAVSGECTTIIVAHRLSTIRNANRIVVVSHGSVIEEGTHSELMAKKGAYFDLVQSQGLVETEETTTEEKQKQNGVVDTKPNQTEVTEIISTENLNDAQAENKGSPILQILKMNKPEWFHIFTGCVTAVINGSAFPIYGLVFGDIIGVLADPRDSYVREQSNIFSLYFVIIGIVTAVATFLQIYYFAVAGEKLTKRLRAKMFRAMLNQEMAWFDRKENGVGALCAKLSGEAASVQGAGGIRIGTVLNSLATFIISNIIALYFEWRLALVLISFSPIILLSVFFEQKFTQGDSQVNQKYLENSAKIAVEAIGNIRTIASLGCEEVFHGYYVKELTPYVANVKKQMHFRSAVLGVARSVMLFAYAVGMGYGAKLMVDSDVDYGTVFIVSETVIVGSWSIGNAFSFSPNFQKGLSAADRIFSLLKRVPEVKNSLEPVYLNDVRGNIEYSNIYFSYPTRSSVSVLNGLNLNVLQGKTVALVGASGCGKSTIIQLLERFYDPVSGEVSLDGESVKTVDIQNLRSHLGIVSQEPNLFDRTIAENIAYGANDRTVGMNEIVEAAKSANIHTFISSLPGGYETSLGSKGAQLSGGQKQRVAIARALIRNPKILLLDEATSALDNESEKVVQEALDNAKKNRTCITIAHRLTTIQDADLICVLNEGVVAEMGKHNELLDKKGLYYDFYKLQTGQK</sequence>
<feature type="domain" description="ABC transmembrane type-1" evidence="16">
    <location>
        <begin position="63"/>
        <end position="371"/>
    </location>
</feature>
<dbReference type="FunFam" id="3.40.50.300:FF:000205">
    <property type="entry name" value="ABC transporter B family member 4"/>
    <property type="match status" value="1"/>
</dbReference>
<keyword evidence="12" id="KW-0325">Glycoprotein</keyword>
<feature type="transmembrane region" description="Helical" evidence="14">
    <location>
        <begin position="828"/>
        <end position="846"/>
    </location>
</feature>
<dbReference type="SUPFAM" id="SSF52540">
    <property type="entry name" value="P-loop containing nucleoside triphosphate hydrolases"/>
    <property type="match status" value="2"/>
</dbReference>
<evidence type="ECO:0000256" key="7">
    <source>
        <dbReference type="ARBA" id="ARBA00022741"/>
    </source>
</evidence>
<dbReference type="GO" id="GO:0016887">
    <property type="term" value="F:ATP hydrolysis activity"/>
    <property type="evidence" value="ECO:0007669"/>
    <property type="project" value="InterPro"/>
</dbReference>
<evidence type="ECO:0000256" key="6">
    <source>
        <dbReference type="ARBA" id="ARBA00022737"/>
    </source>
</evidence>
<feature type="transmembrane region" description="Helical" evidence="14">
    <location>
        <begin position="935"/>
        <end position="954"/>
    </location>
</feature>
<evidence type="ECO:0000256" key="13">
    <source>
        <dbReference type="ARBA" id="ARBA00034018"/>
    </source>
</evidence>
<dbReference type="CDD" id="cd18578">
    <property type="entry name" value="ABC_6TM_Pgp_ABCB1_D2_like"/>
    <property type="match status" value="1"/>
</dbReference>
<dbReference type="STRING" id="7070.D6WG66"/>
<keyword evidence="6" id="KW-0677">Repeat</keyword>
<comment type="catalytic activity">
    <reaction evidence="13">
        <text>ATP + H2O + xenobioticSide 1 = ADP + phosphate + xenobioticSide 2.</text>
        <dbReference type="EC" id="7.6.2.2"/>
    </reaction>
</comment>
<feature type="transmembrane region" description="Helical" evidence="14">
    <location>
        <begin position="749"/>
        <end position="774"/>
    </location>
</feature>
<dbReference type="InterPro" id="IPR039421">
    <property type="entry name" value="Type_1_exporter"/>
</dbReference>
<dbReference type="eggNOG" id="KOG0055">
    <property type="taxonomic scope" value="Eukaryota"/>
</dbReference>
<dbReference type="PhylomeDB" id="D6WG66"/>
<dbReference type="FunFam" id="1.20.1560.10:FF:000018">
    <property type="entry name" value="ATP-binding cassette subfamily B member 11"/>
    <property type="match status" value="1"/>
</dbReference>
<evidence type="ECO:0000256" key="11">
    <source>
        <dbReference type="ARBA" id="ARBA00023136"/>
    </source>
</evidence>
<comment type="subcellular location">
    <subcellularLocation>
        <location evidence="1">Membrane</location>
        <topology evidence="1">Multi-pass membrane protein</topology>
    </subcellularLocation>
</comment>
<dbReference type="PROSITE" id="PS50929">
    <property type="entry name" value="ABC_TM1F"/>
    <property type="match status" value="2"/>
</dbReference>
<dbReference type="InterPro" id="IPR003439">
    <property type="entry name" value="ABC_transporter-like_ATP-bd"/>
</dbReference>
<evidence type="ECO:0000313" key="17">
    <source>
        <dbReference type="EMBL" id="EFA00537.1"/>
    </source>
</evidence>
<reference evidence="17 18" key="2">
    <citation type="journal article" date="2010" name="Nucleic Acids Res.">
        <title>BeetleBase in 2010: revisions to provide comprehensive genomic information for Tribolium castaneum.</title>
        <authorList>
            <person name="Kim H.S."/>
            <person name="Murphy T."/>
            <person name="Xia J."/>
            <person name="Caragea D."/>
            <person name="Park Y."/>
            <person name="Beeman R.W."/>
            <person name="Lorenzen M.D."/>
            <person name="Butcher S."/>
            <person name="Manak J.R."/>
            <person name="Brown S.J."/>
        </authorList>
    </citation>
    <scope>GENOME REANNOTATION</scope>
    <source>
        <strain evidence="17 18">Georgia GA2</strain>
    </source>
</reference>
<evidence type="ECO:0000256" key="4">
    <source>
        <dbReference type="ARBA" id="ARBA00022448"/>
    </source>
</evidence>
<keyword evidence="4" id="KW-0813">Transport</keyword>
<dbReference type="Gene3D" id="3.40.50.300">
    <property type="entry name" value="P-loop containing nucleotide triphosphate hydrolases"/>
    <property type="match status" value="2"/>
</dbReference>
<organism evidence="17 18">
    <name type="scientific">Tribolium castaneum</name>
    <name type="common">Red flour beetle</name>
    <dbReference type="NCBI Taxonomy" id="7070"/>
    <lineage>
        <taxon>Eukaryota</taxon>
        <taxon>Metazoa</taxon>
        <taxon>Ecdysozoa</taxon>
        <taxon>Arthropoda</taxon>
        <taxon>Hexapoda</taxon>
        <taxon>Insecta</taxon>
        <taxon>Pterygota</taxon>
        <taxon>Neoptera</taxon>
        <taxon>Endopterygota</taxon>
        <taxon>Coleoptera</taxon>
        <taxon>Polyphaga</taxon>
        <taxon>Cucujiformia</taxon>
        <taxon>Tenebrionidae</taxon>
        <taxon>Tenebrionidae incertae sedis</taxon>
        <taxon>Tribolium</taxon>
    </lineage>
</organism>
<evidence type="ECO:0000256" key="8">
    <source>
        <dbReference type="ARBA" id="ARBA00022840"/>
    </source>
</evidence>
<evidence type="ECO:0000256" key="5">
    <source>
        <dbReference type="ARBA" id="ARBA00022692"/>
    </source>
</evidence>
<dbReference type="GO" id="GO:0055085">
    <property type="term" value="P:transmembrane transport"/>
    <property type="evidence" value="ECO:0000318"/>
    <property type="project" value="GO_Central"/>
</dbReference>
<feature type="transmembrane region" description="Helical" evidence="14">
    <location>
        <begin position="306"/>
        <end position="328"/>
    </location>
</feature>
<protein>
    <recommendedName>
        <fullName evidence="3">ABC-type xenobiotic transporter</fullName>
        <ecNumber evidence="3">7.6.2.2</ecNumber>
    </recommendedName>
</protein>
<feature type="transmembrane region" description="Helical" evidence="14">
    <location>
        <begin position="120"/>
        <end position="142"/>
    </location>
</feature>
<keyword evidence="7" id="KW-0547">Nucleotide-binding</keyword>
<dbReference type="AlphaFoldDB" id="D6WG66"/>
<dbReference type="EC" id="7.6.2.2" evidence="3"/>
<evidence type="ECO:0000256" key="2">
    <source>
        <dbReference type="ARBA" id="ARBA00007577"/>
    </source>
</evidence>
<feature type="transmembrane region" description="Helical" evidence="14">
    <location>
        <begin position="220"/>
        <end position="241"/>
    </location>
</feature>
<keyword evidence="11 14" id="KW-0472">Membrane</keyword>
<dbReference type="InterPro" id="IPR027417">
    <property type="entry name" value="P-loop_NTPase"/>
</dbReference>
<dbReference type="OMA" id="QDYWLRW"/>
<evidence type="ECO:0000313" key="18">
    <source>
        <dbReference type="Proteomes" id="UP000007266"/>
    </source>
</evidence>
<keyword evidence="8" id="KW-0067">ATP-binding</keyword>
<feature type="transmembrane region" description="Helical" evidence="14">
    <location>
        <begin position="60"/>
        <end position="79"/>
    </location>
</feature>
<dbReference type="Pfam" id="PF00005">
    <property type="entry name" value="ABC_tran"/>
    <property type="match status" value="2"/>
</dbReference>
<dbReference type="InterPro" id="IPR036640">
    <property type="entry name" value="ABC1_TM_sf"/>
</dbReference>
<dbReference type="InterPro" id="IPR011527">
    <property type="entry name" value="ABC1_TM_dom"/>
</dbReference>
<evidence type="ECO:0000256" key="3">
    <source>
        <dbReference type="ARBA" id="ARBA00012191"/>
    </source>
</evidence>
<dbReference type="PROSITE" id="PS50893">
    <property type="entry name" value="ABC_TRANSPORTER_2"/>
    <property type="match status" value="2"/>
</dbReference>
<dbReference type="Proteomes" id="UP000007266">
    <property type="component" value="Linkage group 3"/>
</dbReference>
<keyword evidence="5 14" id="KW-0812">Transmembrane</keyword>
<evidence type="ECO:0000256" key="9">
    <source>
        <dbReference type="ARBA" id="ARBA00022967"/>
    </source>
</evidence>
<dbReference type="FunFam" id="3.40.50.300:FF:000479">
    <property type="entry name" value="Multidrug resistance protein 1A"/>
    <property type="match status" value="1"/>
</dbReference>
<feature type="transmembrane region" description="Helical" evidence="14">
    <location>
        <begin position="196"/>
        <end position="214"/>
    </location>
</feature>
<feature type="transmembrane region" description="Helical" evidence="14">
    <location>
        <begin position="704"/>
        <end position="729"/>
    </location>
</feature>
<dbReference type="InterPro" id="IPR003593">
    <property type="entry name" value="AAA+_ATPase"/>
</dbReference>
<dbReference type="Gene3D" id="1.20.1560.10">
    <property type="entry name" value="ABC transporter type 1, transmembrane domain"/>
    <property type="match status" value="1"/>
</dbReference>
<feature type="domain" description="ABC transporter" evidence="15">
    <location>
        <begin position="1029"/>
        <end position="1267"/>
    </location>
</feature>
<evidence type="ECO:0000259" key="15">
    <source>
        <dbReference type="PROSITE" id="PS50893"/>
    </source>
</evidence>
<name>D6WG66_TRICA</name>
<feature type="transmembrane region" description="Helical" evidence="14">
    <location>
        <begin position="340"/>
        <end position="359"/>
    </location>
</feature>
<evidence type="ECO:0000256" key="1">
    <source>
        <dbReference type="ARBA" id="ARBA00004141"/>
    </source>
</evidence>
<dbReference type="FunFam" id="1.20.1560.10:FF:000153">
    <property type="entry name" value="multidrug resistance protein homolog 65"/>
    <property type="match status" value="1"/>
</dbReference>
<dbReference type="CDD" id="cd03249">
    <property type="entry name" value="ABC_MTABC3_MDL1_MDL2"/>
    <property type="match status" value="2"/>
</dbReference>
<dbReference type="GO" id="GO:0017085">
    <property type="term" value="P:response to insecticide"/>
    <property type="evidence" value="ECO:0007669"/>
    <property type="project" value="UniProtKB-ARBA"/>
</dbReference>
<keyword evidence="9" id="KW-1278">Translocase</keyword>
<dbReference type="CDD" id="cd18577">
    <property type="entry name" value="ABC_6TM_Pgp_ABCB1_D1_like"/>
    <property type="match status" value="1"/>
</dbReference>
<dbReference type="GO" id="GO:0005524">
    <property type="term" value="F:ATP binding"/>
    <property type="evidence" value="ECO:0007669"/>
    <property type="project" value="UniProtKB-KW"/>
</dbReference>
<dbReference type="SMART" id="SM00382">
    <property type="entry name" value="AAA"/>
    <property type="match status" value="2"/>
</dbReference>
<dbReference type="HOGENOM" id="CLU_000604_17_2_1"/>
<evidence type="ECO:0000259" key="16">
    <source>
        <dbReference type="PROSITE" id="PS50929"/>
    </source>
</evidence>
<dbReference type="GO" id="GO:0016020">
    <property type="term" value="C:membrane"/>
    <property type="evidence" value="ECO:0000318"/>
    <property type="project" value="GO_Central"/>
</dbReference>
<evidence type="ECO:0000256" key="10">
    <source>
        <dbReference type="ARBA" id="ARBA00022989"/>
    </source>
</evidence>
<feature type="domain" description="ABC transporter" evidence="15">
    <location>
        <begin position="406"/>
        <end position="642"/>
    </location>
</feature>
<dbReference type="OrthoDB" id="6500128at2759"/>
<dbReference type="InParanoid" id="D6WG66"/>
<feature type="transmembrane region" description="Helical" evidence="14">
    <location>
        <begin position="966"/>
        <end position="987"/>
    </location>
</feature>
<dbReference type="PANTHER" id="PTHR43394">
    <property type="entry name" value="ATP-DEPENDENT PERMEASE MDL1, MITOCHONDRIAL"/>
    <property type="match status" value="1"/>
</dbReference>
<dbReference type="EMBL" id="KQ971320">
    <property type="protein sequence ID" value="EFA00537.1"/>
    <property type="molecule type" value="Genomic_DNA"/>
</dbReference>
<keyword evidence="10 14" id="KW-1133">Transmembrane helix</keyword>
<dbReference type="SUPFAM" id="SSF90123">
    <property type="entry name" value="ABC transporter transmembrane region"/>
    <property type="match status" value="2"/>
</dbReference>
<proteinExistence type="inferred from homology"/>
<reference evidence="17 18" key="1">
    <citation type="journal article" date="2008" name="Nature">
        <title>The genome of the model beetle and pest Tribolium castaneum.</title>
        <authorList>
            <consortium name="Tribolium Genome Sequencing Consortium"/>
            <person name="Richards S."/>
            <person name="Gibbs R.A."/>
            <person name="Weinstock G.M."/>
            <person name="Brown S.J."/>
            <person name="Denell R."/>
            <person name="Beeman R.W."/>
            <person name="Gibbs R."/>
            <person name="Beeman R.W."/>
            <person name="Brown S.J."/>
            <person name="Bucher G."/>
            <person name="Friedrich M."/>
            <person name="Grimmelikhuijzen C.J."/>
            <person name="Klingler M."/>
            <person name="Lorenzen M."/>
            <person name="Richards S."/>
            <person name="Roth S."/>
            <person name="Schroder R."/>
            <person name="Tautz D."/>
            <person name="Zdobnov E.M."/>
            <person name="Muzny D."/>
            <person name="Gibbs R.A."/>
            <person name="Weinstock G.M."/>
            <person name="Attaway T."/>
            <person name="Bell S."/>
            <person name="Buhay C.J."/>
            <person name="Chandrabose M.N."/>
            <person name="Chavez D."/>
            <person name="Clerk-Blankenburg K.P."/>
            <person name="Cree A."/>
            <person name="Dao M."/>
            <person name="Davis C."/>
            <person name="Chacko J."/>
            <person name="Dinh H."/>
            <person name="Dugan-Rocha S."/>
            <person name="Fowler G."/>
            <person name="Garner T.T."/>
            <person name="Garnes J."/>
            <person name="Gnirke A."/>
            <person name="Hawes A."/>
            <person name="Hernandez J."/>
            <person name="Hines S."/>
            <person name="Holder M."/>
            <person name="Hume J."/>
            <person name="Jhangiani S.N."/>
            <person name="Joshi V."/>
            <person name="Khan Z.M."/>
            <person name="Jackson L."/>
            <person name="Kovar C."/>
            <person name="Kowis A."/>
            <person name="Lee S."/>
            <person name="Lewis L.R."/>
            <person name="Margolis J."/>
            <person name="Morgan M."/>
            <person name="Nazareth L.V."/>
            <person name="Nguyen N."/>
            <person name="Okwuonu G."/>
            <person name="Parker D."/>
            <person name="Richards S."/>
            <person name="Ruiz S.J."/>
            <person name="Santibanez J."/>
            <person name="Savard J."/>
            <person name="Scherer S.E."/>
            <person name="Schneider B."/>
            <person name="Sodergren E."/>
            <person name="Tautz D."/>
            <person name="Vattahil S."/>
            <person name="Villasana D."/>
            <person name="White C.S."/>
            <person name="Wright R."/>
            <person name="Park Y."/>
            <person name="Beeman R.W."/>
            <person name="Lord J."/>
            <person name="Oppert B."/>
            <person name="Lorenzen M."/>
            <person name="Brown S."/>
            <person name="Wang L."/>
            <person name="Savard J."/>
            <person name="Tautz D."/>
            <person name="Richards S."/>
            <person name="Weinstock G."/>
            <person name="Gibbs R.A."/>
            <person name="Liu Y."/>
            <person name="Worley K."/>
            <person name="Weinstock G."/>
            <person name="Elsik C.G."/>
            <person name="Reese J.T."/>
            <person name="Elhaik E."/>
            <person name="Landan G."/>
            <person name="Graur D."/>
            <person name="Arensburger P."/>
            <person name="Atkinson P."/>
            <person name="Beeman R.W."/>
            <person name="Beidler J."/>
            <person name="Brown S.J."/>
            <person name="Demuth J.P."/>
            <person name="Drury D.W."/>
            <person name="Du Y.Z."/>
            <person name="Fujiwara H."/>
            <person name="Lorenzen M."/>
            <person name="Maselli V."/>
            <person name="Osanai M."/>
            <person name="Park Y."/>
            <person name="Robertson H.M."/>
            <person name="Tu Z."/>
            <person name="Wang J.J."/>
            <person name="Wang S."/>
            <person name="Richards S."/>
            <person name="Song H."/>
            <person name="Zhang L."/>
            <person name="Sodergren E."/>
            <person name="Werner D."/>
            <person name="Stanke M."/>
            <person name="Morgenstern B."/>
            <person name="Solovyev V."/>
            <person name="Kosarev P."/>
            <person name="Brown G."/>
            <person name="Chen H.C."/>
            <person name="Ermolaeva O."/>
            <person name="Hlavina W."/>
            <person name="Kapustin Y."/>
            <person name="Kiryutin B."/>
            <person name="Kitts P."/>
            <person name="Maglott D."/>
            <person name="Pruitt K."/>
            <person name="Sapojnikov V."/>
            <person name="Souvorov A."/>
            <person name="Mackey A.J."/>
            <person name="Waterhouse R.M."/>
            <person name="Wyder S."/>
            <person name="Zdobnov E.M."/>
            <person name="Zdobnov E.M."/>
            <person name="Wyder S."/>
            <person name="Kriventseva E.V."/>
            <person name="Kadowaki T."/>
            <person name="Bork P."/>
            <person name="Aranda M."/>
            <person name="Bao R."/>
            <person name="Beermann A."/>
            <person name="Berns N."/>
            <person name="Bolognesi R."/>
            <person name="Bonneton F."/>
            <person name="Bopp D."/>
            <person name="Brown S.J."/>
            <person name="Bucher G."/>
            <person name="Butts T."/>
            <person name="Chaumot A."/>
            <person name="Denell R.E."/>
            <person name="Ferrier D.E."/>
            <person name="Friedrich M."/>
            <person name="Gordon C.M."/>
            <person name="Jindra M."/>
            <person name="Klingler M."/>
            <person name="Lan Q."/>
            <person name="Lattorff H.M."/>
            <person name="Laudet V."/>
            <person name="von Levetsow C."/>
            <person name="Liu Z."/>
            <person name="Lutz R."/>
            <person name="Lynch J.A."/>
            <person name="da Fonseca R.N."/>
            <person name="Posnien N."/>
            <person name="Reuter R."/>
            <person name="Roth S."/>
            <person name="Savard J."/>
            <person name="Schinko J.B."/>
            <person name="Schmitt C."/>
            <person name="Schoppmeier M."/>
            <person name="Schroder R."/>
            <person name="Shippy T.D."/>
            <person name="Simonnet F."/>
            <person name="Marques-Souza H."/>
            <person name="Tautz D."/>
            <person name="Tomoyasu Y."/>
            <person name="Trauner J."/>
            <person name="Van der Zee M."/>
            <person name="Vervoort M."/>
            <person name="Wittkopp N."/>
            <person name="Wimmer E.A."/>
            <person name="Yang X."/>
            <person name="Jones A.K."/>
            <person name="Sattelle D.B."/>
            <person name="Ebert P.R."/>
            <person name="Nelson D."/>
            <person name="Scott J.G."/>
            <person name="Beeman R.W."/>
            <person name="Muthukrishnan S."/>
            <person name="Kramer K.J."/>
            <person name="Arakane Y."/>
            <person name="Beeman R.W."/>
            <person name="Zhu Q."/>
            <person name="Hogenkamp D."/>
            <person name="Dixit R."/>
            <person name="Oppert B."/>
            <person name="Jiang H."/>
            <person name="Zou Z."/>
            <person name="Marshall J."/>
            <person name="Elpidina E."/>
            <person name="Vinokurov K."/>
            <person name="Oppert C."/>
            <person name="Zou Z."/>
            <person name="Evans J."/>
            <person name="Lu Z."/>
            <person name="Zhao P."/>
            <person name="Sumathipala N."/>
            <person name="Altincicek B."/>
            <person name="Vilcinskas A."/>
            <person name="Williams M."/>
            <person name="Hultmark D."/>
            <person name="Hetru C."/>
            <person name="Jiang H."/>
            <person name="Grimmelikhuijzen C.J."/>
            <person name="Hauser F."/>
            <person name="Cazzamali G."/>
            <person name="Williamson M."/>
            <person name="Park Y."/>
            <person name="Li B."/>
            <person name="Tanaka Y."/>
            <person name="Predel R."/>
            <person name="Neupert S."/>
            <person name="Schachtner J."/>
            <person name="Verleyen P."/>
            <person name="Raible F."/>
            <person name="Bork P."/>
            <person name="Friedrich M."/>
            <person name="Walden K.K."/>
            <person name="Robertson H.M."/>
            <person name="Angeli S."/>
            <person name="Foret S."/>
            <person name="Bucher G."/>
            <person name="Schuetz S."/>
            <person name="Maleszka R."/>
            <person name="Wimmer E.A."/>
            <person name="Beeman R.W."/>
            <person name="Lorenzen M."/>
            <person name="Tomoyasu Y."/>
            <person name="Miller S.C."/>
            <person name="Grossmann D."/>
            <person name="Bucher G."/>
        </authorList>
    </citation>
    <scope>NUCLEOTIDE SEQUENCE [LARGE SCALE GENOMIC DNA]</scope>
    <source>
        <strain evidence="17 18">Georgia GA2</strain>
    </source>
</reference>
<dbReference type="GO" id="GO:0097254">
    <property type="term" value="P:renal tubular secretion"/>
    <property type="evidence" value="ECO:0007669"/>
    <property type="project" value="UniProtKB-ARBA"/>
</dbReference>
<dbReference type="PANTHER" id="PTHR43394:SF27">
    <property type="entry name" value="ATP-DEPENDENT TRANSLOCASE ABCB1-LIKE"/>
    <property type="match status" value="1"/>
</dbReference>
<gene>
    <name evidence="17" type="primary">AUGUSTUS-3.0.2_03402</name>
    <name evidence="17" type="ORF">TcasGA2_TC003402</name>
</gene>